<dbReference type="PANTHER" id="PTHR11699">
    <property type="entry name" value="ALDEHYDE DEHYDROGENASE-RELATED"/>
    <property type="match status" value="1"/>
</dbReference>
<dbReference type="CDD" id="cd07078">
    <property type="entry name" value="ALDH"/>
    <property type="match status" value="1"/>
</dbReference>
<dbReference type="Gene3D" id="3.40.605.10">
    <property type="entry name" value="Aldehyde Dehydrogenase, Chain A, domain 1"/>
    <property type="match status" value="1"/>
</dbReference>
<accession>A0AAU7B099</accession>
<evidence type="ECO:0000313" key="4">
    <source>
        <dbReference type="EMBL" id="XAY07405.1"/>
    </source>
</evidence>
<dbReference type="EMBL" id="CP114014">
    <property type="protein sequence ID" value="XAY07405.1"/>
    <property type="molecule type" value="Genomic_DNA"/>
</dbReference>
<sequence length="483" mass="50817">MEASMLIGGEWLPATSSEEIEIVNPATEQTVGAVPSADAVDVDLAVATAKRAFPGWAKTDVEHRAGILHKAADLIEAGARDLAAVLTAEQGKPVGEALGEVQHLAHGVRYYAEAATKVRGSHQALPSSFGPAYGLVVHRPLGVCAAITPYNFPLTLLGTKVAPALAMGNTVVAKPAATTPLATLAVARLFAEAGVPDGVLNVITGRGSVVGDLLVGHPDVRRVAFTGSTSVGRHVMSVGGPLLKHISLELGGSDPVIVCADADIEAAVKAVNIGRYWNAGQACLGCKRVFVHEKVYDEFVAQLSSRVGRYSPGDGTQKAEKPNIRMGPVHTRAARDELLEQLEDGIKSGGELVIGGGTGDSDKGYFLQPAIVAEPGADSRLMQEEVFGPILPVLRYSEFDDVLERANNTPYGLGSSIWTHDARLIHRAVQEIDAGMTWVNQMHYGYDELPFGGTKDSGLGKEHGLEALDSYVETKSVVMGGLA</sequence>
<dbReference type="AlphaFoldDB" id="A0AAU7B099"/>
<evidence type="ECO:0000256" key="1">
    <source>
        <dbReference type="ARBA" id="ARBA00009986"/>
    </source>
</evidence>
<evidence type="ECO:0000259" key="3">
    <source>
        <dbReference type="Pfam" id="PF00171"/>
    </source>
</evidence>
<dbReference type="InterPro" id="IPR016162">
    <property type="entry name" value="Ald_DH_N"/>
</dbReference>
<dbReference type="InterPro" id="IPR016160">
    <property type="entry name" value="Ald_DH_CS_CYS"/>
</dbReference>
<gene>
    <name evidence="4" type="primary">styD_1</name>
    <name evidence="4" type="ORF">DSM112329_04286</name>
</gene>
<evidence type="ECO:0000256" key="2">
    <source>
        <dbReference type="ARBA" id="ARBA00023002"/>
    </source>
</evidence>
<reference evidence="4" key="1">
    <citation type="submission" date="2022-12" db="EMBL/GenBank/DDBJ databases">
        <title>Paraconexibacter alkalitolerans sp. nov. and Baekduia alba sp. nov., isolated from soil and emended description of the genera Paraconexibacter (Chun et al., 2020) and Baekduia (An et al., 2020).</title>
        <authorList>
            <person name="Vieira S."/>
            <person name="Huber K.J."/>
            <person name="Geppert A."/>
            <person name="Wolf J."/>
            <person name="Neumann-Schaal M."/>
            <person name="Muesken M."/>
            <person name="Overmann J."/>
        </authorList>
    </citation>
    <scope>NUCLEOTIDE SEQUENCE</scope>
    <source>
        <strain evidence="4">AEG42_29</strain>
    </source>
</reference>
<dbReference type="KEGG" id="parq:DSM112329_04286"/>
<comment type="similarity">
    <text evidence="1">Belongs to the aldehyde dehydrogenase family.</text>
</comment>
<dbReference type="Gene3D" id="3.40.309.10">
    <property type="entry name" value="Aldehyde Dehydrogenase, Chain A, domain 2"/>
    <property type="match status" value="1"/>
</dbReference>
<organism evidence="4">
    <name type="scientific">Paraconexibacter sp. AEG42_29</name>
    <dbReference type="NCBI Taxonomy" id="2997339"/>
    <lineage>
        <taxon>Bacteria</taxon>
        <taxon>Bacillati</taxon>
        <taxon>Actinomycetota</taxon>
        <taxon>Thermoleophilia</taxon>
        <taxon>Solirubrobacterales</taxon>
        <taxon>Paraconexibacteraceae</taxon>
        <taxon>Paraconexibacter</taxon>
    </lineage>
</organism>
<name>A0AAU7B099_9ACTN</name>
<feature type="domain" description="Aldehyde dehydrogenase" evidence="3">
    <location>
        <begin position="11"/>
        <end position="477"/>
    </location>
</feature>
<dbReference type="SUPFAM" id="SSF53720">
    <property type="entry name" value="ALDH-like"/>
    <property type="match status" value="1"/>
</dbReference>
<dbReference type="FunFam" id="3.40.605.10:FF:000007">
    <property type="entry name" value="NAD/NADP-dependent betaine aldehyde dehydrogenase"/>
    <property type="match status" value="1"/>
</dbReference>
<protein>
    <submittedName>
        <fullName evidence="4">Phenylacetaldehyde dehydrogenase</fullName>
        <ecNumber evidence="4">1.2.1.39</ecNumber>
    </submittedName>
</protein>
<keyword evidence="2 4" id="KW-0560">Oxidoreductase</keyword>
<dbReference type="InterPro" id="IPR016161">
    <property type="entry name" value="Ald_DH/histidinol_DH"/>
</dbReference>
<dbReference type="InterPro" id="IPR016163">
    <property type="entry name" value="Ald_DH_C"/>
</dbReference>
<dbReference type="GO" id="GO:0008957">
    <property type="term" value="F:phenylacetaldehyde dehydrogenase (NAD+) activity"/>
    <property type="evidence" value="ECO:0007669"/>
    <property type="project" value="UniProtKB-EC"/>
</dbReference>
<dbReference type="InterPro" id="IPR015590">
    <property type="entry name" value="Aldehyde_DH_dom"/>
</dbReference>
<dbReference type="PROSITE" id="PS00070">
    <property type="entry name" value="ALDEHYDE_DEHYDR_CYS"/>
    <property type="match status" value="1"/>
</dbReference>
<dbReference type="Pfam" id="PF00171">
    <property type="entry name" value="Aldedh"/>
    <property type="match status" value="1"/>
</dbReference>
<dbReference type="EC" id="1.2.1.39" evidence="4"/>
<proteinExistence type="inferred from homology"/>